<reference evidence="2" key="1">
    <citation type="submission" date="2015-01" db="EMBL/GenBank/DDBJ databases">
        <authorList>
            <person name="Aksoy S."/>
            <person name="Warren W."/>
            <person name="Wilson R.K."/>
        </authorList>
    </citation>
    <scope>NUCLEOTIDE SEQUENCE [LARGE SCALE GENOMIC DNA]</scope>
    <source>
        <strain evidence="2">IAEA</strain>
    </source>
</reference>
<dbReference type="EnsemblMetazoa" id="GPPI034096-RA">
    <property type="protein sequence ID" value="GPPI034096-PA"/>
    <property type="gene ID" value="GPPI034096"/>
</dbReference>
<keyword evidence="2" id="KW-1185">Reference proteome</keyword>
<dbReference type="VEuPathDB" id="VectorBase:GPPI034096"/>
<dbReference type="AlphaFoldDB" id="A0A1B0BLP2"/>
<sequence length="92" mass="10485">MTVSKVLVPILREKGFEIKVLWGRTVKEAEEFSSSQNIAFLTNKIDDVLLRKDVDLVLCCATTKDFLSLLSFNILRTFRDTNDAGETLVTRF</sequence>
<reference evidence="1" key="2">
    <citation type="submission" date="2020-05" db="UniProtKB">
        <authorList>
            <consortium name="EnsemblMetazoa"/>
        </authorList>
    </citation>
    <scope>IDENTIFICATION</scope>
    <source>
        <strain evidence="1">IAEA</strain>
    </source>
</reference>
<accession>A0A1B0BLP2</accession>
<organism evidence="1 2">
    <name type="scientific">Glossina palpalis gambiensis</name>
    <dbReference type="NCBI Taxonomy" id="67801"/>
    <lineage>
        <taxon>Eukaryota</taxon>
        <taxon>Metazoa</taxon>
        <taxon>Ecdysozoa</taxon>
        <taxon>Arthropoda</taxon>
        <taxon>Hexapoda</taxon>
        <taxon>Insecta</taxon>
        <taxon>Pterygota</taxon>
        <taxon>Neoptera</taxon>
        <taxon>Endopterygota</taxon>
        <taxon>Diptera</taxon>
        <taxon>Brachycera</taxon>
        <taxon>Muscomorpha</taxon>
        <taxon>Hippoboscoidea</taxon>
        <taxon>Glossinidae</taxon>
        <taxon>Glossina</taxon>
    </lineage>
</organism>
<dbReference type="EMBL" id="JXJN01016522">
    <property type="status" value="NOT_ANNOTATED_CDS"/>
    <property type="molecule type" value="Genomic_DNA"/>
</dbReference>
<evidence type="ECO:0000313" key="1">
    <source>
        <dbReference type="EnsemblMetazoa" id="GPPI034096-PA"/>
    </source>
</evidence>
<protein>
    <submittedName>
        <fullName evidence="1">Uncharacterized protein</fullName>
    </submittedName>
</protein>
<proteinExistence type="predicted"/>
<name>A0A1B0BLP2_9MUSC</name>
<evidence type="ECO:0000313" key="2">
    <source>
        <dbReference type="Proteomes" id="UP000092460"/>
    </source>
</evidence>
<dbReference type="STRING" id="67801.A0A1B0BLP2"/>
<dbReference type="Proteomes" id="UP000092460">
    <property type="component" value="Unassembled WGS sequence"/>
</dbReference>